<sequence length="285" mass="31215">MNHAIAHSGNLLRQALSNRDIIPFIGVYDVFSASIAGKYYDGIFISGFSFAASHYGLPDIGFITWSDIVAFVQRVKTILPQHLILVDIDDGYVDAEVACHVVSLLESVGASGVIIEDQKRPRRCGHLDGKLLMELDDFLEKLNKVLATRKELFVVARTDATELDEIVRRVKAFADAGADAVLADGIKDLSVLQTLKSAVDCPIVFNQIAGGKSPPCDLTELKEAGVSLVNYSTPCLFAAQTALEDEMQLLRERNGLLQKQRVGVKDCNAKLHENLANRSYKVGRV</sequence>
<dbReference type="InterPro" id="IPR040442">
    <property type="entry name" value="Pyrv_kinase-like_dom_sf"/>
</dbReference>
<evidence type="ECO:0000313" key="2">
    <source>
        <dbReference type="Proteomes" id="UP000654482"/>
    </source>
</evidence>
<dbReference type="InterPro" id="IPR039556">
    <property type="entry name" value="ICL/PEPM"/>
</dbReference>
<dbReference type="PANTHER" id="PTHR42905">
    <property type="entry name" value="PHOSPHOENOLPYRUVATE CARBOXYLASE"/>
    <property type="match status" value="1"/>
</dbReference>
<dbReference type="PANTHER" id="PTHR42905:SF5">
    <property type="entry name" value="CARBOXYVINYL-CARBOXYPHOSPHONATE PHOSPHORYLMUTASE, CHLOROPLASTIC"/>
    <property type="match status" value="1"/>
</dbReference>
<dbReference type="GO" id="GO:0016833">
    <property type="term" value="F:oxo-acid-lyase activity"/>
    <property type="evidence" value="ECO:0007669"/>
    <property type="project" value="UniProtKB-ARBA"/>
</dbReference>
<evidence type="ECO:0000313" key="1">
    <source>
        <dbReference type="EMBL" id="MBE9115229.1"/>
    </source>
</evidence>
<dbReference type="Proteomes" id="UP000654482">
    <property type="component" value="Unassembled WGS sequence"/>
</dbReference>
<dbReference type="Gene3D" id="3.20.20.60">
    <property type="entry name" value="Phosphoenolpyruvate-binding domains"/>
    <property type="match status" value="1"/>
</dbReference>
<organism evidence="1 2">
    <name type="scientific">Lusitaniella coriacea LEGE 07157</name>
    <dbReference type="NCBI Taxonomy" id="945747"/>
    <lineage>
        <taxon>Bacteria</taxon>
        <taxon>Bacillati</taxon>
        <taxon>Cyanobacteriota</taxon>
        <taxon>Cyanophyceae</taxon>
        <taxon>Spirulinales</taxon>
        <taxon>Lusitaniellaceae</taxon>
        <taxon>Lusitaniella</taxon>
    </lineage>
</organism>
<dbReference type="EMBL" id="JADEWZ010000005">
    <property type="protein sequence ID" value="MBE9115229.1"/>
    <property type="molecule type" value="Genomic_DNA"/>
</dbReference>
<proteinExistence type="predicted"/>
<dbReference type="Pfam" id="PF13714">
    <property type="entry name" value="PEP_mutase"/>
    <property type="match status" value="1"/>
</dbReference>
<protein>
    <submittedName>
        <fullName evidence="1">Isocitrate lyase/PEP mutase family protein</fullName>
    </submittedName>
</protein>
<dbReference type="AlphaFoldDB" id="A0A8J7AYZ4"/>
<gene>
    <name evidence="1" type="ORF">IQ249_04875</name>
</gene>
<name>A0A8J7AYZ4_9CYAN</name>
<dbReference type="SUPFAM" id="SSF51621">
    <property type="entry name" value="Phosphoenolpyruvate/pyruvate domain"/>
    <property type="match status" value="1"/>
</dbReference>
<dbReference type="InterPro" id="IPR015813">
    <property type="entry name" value="Pyrv/PenolPyrv_kinase-like_dom"/>
</dbReference>
<accession>A0A8J7AYZ4</accession>
<comment type="caution">
    <text evidence="1">The sequence shown here is derived from an EMBL/GenBank/DDBJ whole genome shotgun (WGS) entry which is preliminary data.</text>
</comment>
<reference evidence="1" key="1">
    <citation type="submission" date="2020-10" db="EMBL/GenBank/DDBJ databases">
        <authorList>
            <person name="Castelo-Branco R."/>
            <person name="Eusebio N."/>
            <person name="Adriana R."/>
            <person name="Vieira A."/>
            <person name="Brugerolle De Fraissinette N."/>
            <person name="Rezende De Castro R."/>
            <person name="Schneider M.P."/>
            <person name="Vasconcelos V."/>
            <person name="Leao P.N."/>
        </authorList>
    </citation>
    <scope>NUCLEOTIDE SEQUENCE</scope>
    <source>
        <strain evidence="1">LEGE 07157</strain>
    </source>
</reference>
<keyword evidence="2" id="KW-1185">Reference proteome</keyword>
<dbReference type="CDD" id="cd00377">
    <property type="entry name" value="ICL_PEPM"/>
    <property type="match status" value="1"/>
</dbReference>
<dbReference type="RefSeq" id="WP_194028311.1">
    <property type="nucleotide sequence ID" value="NZ_JADEWZ010000005.1"/>
</dbReference>
<keyword evidence="1" id="KW-0456">Lyase</keyword>